<evidence type="ECO:0000259" key="2">
    <source>
        <dbReference type="PROSITE" id="PS51194"/>
    </source>
</evidence>
<protein>
    <submittedName>
        <fullName evidence="3">Helicase</fullName>
    </submittedName>
</protein>
<organism evidence="3 4">
    <name type="scientific">Marinococcus halophilus</name>
    <dbReference type="NCBI Taxonomy" id="1371"/>
    <lineage>
        <taxon>Bacteria</taxon>
        <taxon>Bacillati</taxon>
        <taxon>Bacillota</taxon>
        <taxon>Bacilli</taxon>
        <taxon>Bacillales</taxon>
        <taxon>Bacillaceae</taxon>
        <taxon>Marinococcus</taxon>
    </lineage>
</organism>
<dbReference type="PROSITE" id="PS51192">
    <property type="entry name" value="HELICASE_ATP_BIND_1"/>
    <property type="match status" value="1"/>
</dbReference>
<sequence length="971" mass="112882">MDTVRQLQESLYRGFIDQKSYDRSPYAPKLLINDKKKHEEVLTTLLHELYRCDSFFFSVAFITESGLATLKTHLLELKKRGVYGRILTSTFLQFNQPKVFQELLKITNVEVRLAEIEGFHSKGYVFKHKDHYSLMVGSSNLTVHALKVNYEWNIKLHSHENGEVIHHFGQQFEDTWSQAIPLTKEWIEKYQQLYRPQAHEKIAELSPGWIDRNAMKEALEIKPNKMQEAALKELDALRTAGQRKGLIISATGTGKTYLAAFDVRKYQPRKMLFIVHREQILRKAKDDFARILGGRTENFGLYTGSGQDTRARYVFATIQTIAKDIHLQRFAPEAFDYILIDEVHKAGAPSYQKVIDYFQPSFLLGMTATPERSDDVNIFALFDYQVAYEIRLQEALEEEMLCPFHYFGVTDYEKDGEVIDQTTDLSRLISEERVEHLLEKIHYYGHSGETVRGLIFCSRNREAEELSTLMNQKGRNTVVLTGADSQDERWRQVNRLENGVIEYIITVDIFNEGIDIPGVNQVVMLRQTQSRIIFTQQLGRGLRKDPSKDFVTVIDFIGNYKKNYLIPVALSGDRSLNKDHIRRRMQTNSFVQGVSSINFEEVAKKKVFAAIDQTNLQEMRKLKESYMNVKQRIGRRPLLKDFLQQNAVDPEMITSKYGNYYRFLCKLKEQAPQLSLLEDQLLYLISAEFINGKRRHEAGVLWHLLENDAIAAKEMARIIRASGEENIDAAAVSVKRMLTTDFFTDPYQKKYGRIPLIKEGSGGFTWTRAMQKALAGSSWFRTLVEDVLVCAELKNEQYEKPPFTLYQKYSRKDVCRLLNWENDESSTIYGYKTKYGTTPIFITYHKPEDVEANINYEDEFISRRELQWYTRSNRTTASKEVQEIIHADGEQSRIYIFVKKDDDEGREFYYLGEAEPLKHTVENTSMQDKNGKLIPVVRMRLHLKKKLMRLSTTICTAINEKPAEELFCWLH</sequence>
<dbReference type="InterPro" id="IPR050742">
    <property type="entry name" value="Helicase_Restrict-Modif_Enz"/>
</dbReference>
<accession>A0A510Y5T7</accession>
<dbReference type="Pfam" id="PF13091">
    <property type="entry name" value="PLDc_2"/>
    <property type="match status" value="1"/>
</dbReference>
<evidence type="ECO:0000313" key="4">
    <source>
        <dbReference type="Proteomes" id="UP000321051"/>
    </source>
</evidence>
<comment type="caution">
    <text evidence="3">The sequence shown here is derived from an EMBL/GenBank/DDBJ whole genome shotgun (WGS) entry which is preliminary data.</text>
</comment>
<dbReference type="GO" id="GO:0005524">
    <property type="term" value="F:ATP binding"/>
    <property type="evidence" value="ECO:0007669"/>
    <property type="project" value="InterPro"/>
</dbReference>
<keyword evidence="3" id="KW-0547">Nucleotide-binding</keyword>
<dbReference type="PANTHER" id="PTHR47396">
    <property type="entry name" value="TYPE I RESTRICTION ENZYME ECOKI R PROTEIN"/>
    <property type="match status" value="1"/>
</dbReference>
<dbReference type="AlphaFoldDB" id="A0A510Y5T7"/>
<dbReference type="GO" id="GO:0005829">
    <property type="term" value="C:cytosol"/>
    <property type="evidence" value="ECO:0007669"/>
    <property type="project" value="TreeGrafter"/>
</dbReference>
<dbReference type="SUPFAM" id="SSF52540">
    <property type="entry name" value="P-loop containing nucleoside triphosphate hydrolases"/>
    <property type="match status" value="1"/>
</dbReference>
<dbReference type="InterPro" id="IPR014001">
    <property type="entry name" value="Helicase_ATP-bd"/>
</dbReference>
<reference evidence="3 4" key="1">
    <citation type="submission" date="2019-07" db="EMBL/GenBank/DDBJ databases">
        <title>Whole genome shotgun sequence of Marinococcus halophilus NBRC 102359.</title>
        <authorList>
            <person name="Hosoyama A."/>
            <person name="Uohara A."/>
            <person name="Ohji S."/>
            <person name="Ichikawa N."/>
        </authorList>
    </citation>
    <scope>NUCLEOTIDE SEQUENCE [LARGE SCALE GENOMIC DNA]</scope>
    <source>
        <strain evidence="3 4">NBRC 102359</strain>
    </source>
</reference>
<dbReference type="Pfam" id="PF00271">
    <property type="entry name" value="Helicase_C"/>
    <property type="match status" value="1"/>
</dbReference>
<dbReference type="InterPro" id="IPR027417">
    <property type="entry name" value="P-loop_NTPase"/>
</dbReference>
<dbReference type="SUPFAM" id="SSF56024">
    <property type="entry name" value="Phospholipase D/nuclease"/>
    <property type="match status" value="1"/>
</dbReference>
<dbReference type="Pfam" id="PF04851">
    <property type="entry name" value="ResIII"/>
    <property type="match status" value="1"/>
</dbReference>
<dbReference type="PROSITE" id="PS51194">
    <property type="entry name" value="HELICASE_CTER"/>
    <property type="match status" value="1"/>
</dbReference>
<dbReference type="InterPro" id="IPR006935">
    <property type="entry name" value="Helicase/UvrB_N"/>
</dbReference>
<keyword evidence="4" id="KW-1185">Reference proteome</keyword>
<dbReference type="EMBL" id="BJUN01000007">
    <property type="protein sequence ID" value="GEK58712.1"/>
    <property type="molecule type" value="Genomic_DNA"/>
</dbReference>
<dbReference type="InterPro" id="IPR001650">
    <property type="entry name" value="Helicase_C-like"/>
</dbReference>
<gene>
    <name evidence="3" type="ORF">MHA01_16170</name>
</gene>
<dbReference type="InterPro" id="IPR025202">
    <property type="entry name" value="PLD-like_dom"/>
</dbReference>
<evidence type="ECO:0000313" key="3">
    <source>
        <dbReference type="EMBL" id="GEK58712.1"/>
    </source>
</evidence>
<dbReference type="Gene3D" id="3.40.50.300">
    <property type="entry name" value="P-loop containing nucleotide triphosphate hydrolases"/>
    <property type="match status" value="2"/>
</dbReference>
<dbReference type="InterPro" id="IPR021835">
    <property type="entry name" value="DUF3427"/>
</dbReference>
<dbReference type="Pfam" id="PF26350">
    <property type="entry name" value="DUF8090"/>
    <property type="match status" value="1"/>
</dbReference>
<keyword evidence="3" id="KW-0378">Hydrolase</keyword>
<dbReference type="Pfam" id="PF11907">
    <property type="entry name" value="DUF3427"/>
    <property type="match status" value="1"/>
</dbReference>
<feature type="domain" description="Helicase ATP-binding" evidence="1">
    <location>
        <begin position="236"/>
        <end position="388"/>
    </location>
</feature>
<evidence type="ECO:0000259" key="1">
    <source>
        <dbReference type="PROSITE" id="PS51192"/>
    </source>
</evidence>
<dbReference type="Gene3D" id="3.30.870.10">
    <property type="entry name" value="Endonuclease Chain A"/>
    <property type="match status" value="1"/>
</dbReference>
<dbReference type="SMART" id="SM00487">
    <property type="entry name" value="DEXDc"/>
    <property type="match status" value="1"/>
</dbReference>
<proteinExistence type="predicted"/>
<dbReference type="Proteomes" id="UP000321051">
    <property type="component" value="Unassembled WGS sequence"/>
</dbReference>
<dbReference type="CDD" id="cd09204">
    <property type="entry name" value="PLDc_N_DEXD_b2"/>
    <property type="match status" value="1"/>
</dbReference>
<dbReference type="SMART" id="SM00490">
    <property type="entry name" value="HELICc"/>
    <property type="match status" value="1"/>
</dbReference>
<keyword evidence="3" id="KW-0067">ATP-binding</keyword>
<dbReference type="GO" id="GO:0003677">
    <property type="term" value="F:DNA binding"/>
    <property type="evidence" value="ECO:0007669"/>
    <property type="project" value="InterPro"/>
</dbReference>
<dbReference type="InterPro" id="IPR058403">
    <property type="entry name" value="DUF8090"/>
</dbReference>
<dbReference type="GO" id="GO:0016787">
    <property type="term" value="F:hydrolase activity"/>
    <property type="evidence" value="ECO:0007669"/>
    <property type="project" value="InterPro"/>
</dbReference>
<dbReference type="PANTHER" id="PTHR47396:SF1">
    <property type="entry name" value="ATP-DEPENDENT HELICASE IRC3-RELATED"/>
    <property type="match status" value="1"/>
</dbReference>
<dbReference type="CDD" id="cd18799">
    <property type="entry name" value="SF2_C_EcoAI-like"/>
    <property type="match status" value="1"/>
</dbReference>
<dbReference type="CDD" id="cd18032">
    <property type="entry name" value="DEXHc_RE_I_III_res"/>
    <property type="match status" value="1"/>
</dbReference>
<dbReference type="GO" id="GO:0004386">
    <property type="term" value="F:helicase activity"/>
    <property type="evidence" value="ECO:0007669"/>
    <property type="project" value="UniProtKB-KW"/>
</dbReference>
<name>A0A510Y5T7_MARHA</name>
<dbReference type="STRING" id="1371.GCA_900166605_00780"/>
<keyword evidence="3" id="KW-0347">Helicase</keyword>
<feature type="domain" description="Helicase C-terminal" evidence="2">
    <location>
        <begin position="433"/>
        <end position="591"/>
    </location>
</feature>